<dbReference type="WBParaSite" id="PDA_v2.g21017.t1">
    <property type="protein sequence ID" value="PDA_v2.g21017.t1"/>
    <property type="gene ID" value="PDA_v2.g21017"/>
</dbReference>
<keyword evidence="1" id="KW-1185">Reference proteome</keyword>
<organism evidence="1 2">
    <name type="scientific">Panagrolaimus davidi</name>
    <dbReference type="NCBI Taxonomy" id="227884"/>
    <lineage>
        <taxon>Eukaryota</taxon>
        <taxon>Metazoa</taxon>
        <taxon>Ecdysozoa</taxon>
        <taxon>Nematoda</taxon>
        <taxon>Chromadorea</taxon>
        <taxon>Rhabditida</taxon>
        <taxon>Tylenchina</taxon>
        <taxon>Panagrolaimomorpha</taxon>
        <taxon>Panagrolaimoidea</taxon>
        <taxon>Panagrolaimidae</taxon>
        <taxon>Panagrolaimus</taxon>
    </lineage>
</organism>
<evidence type="ECO:0000313" key="1">
    <source>
        <dbReference type="Proteomes" id="UP000887578"/>
    </source>
</evidence>
<name>A0A914Q1K6_9BILA</name>
<evidence type="ECO:0000313" key="2">
    <source>
        <dbReference type="WBParaSite" id="PDA_v2.g21017.t1"/>
    </source>
</evidence>
<reference evidence="2" key="1">
    <citation type="submission" date="2022-11" db="UniProtKB">
        <authorList>
            <consortium name="WormBaseParasite"/>
        </authorList>
    </citation>
    <scope>IDENTIFICATION</scope>
</reference>
<proteinExistence type="predicted"/>
<accession>A0A914Q1K6</accession>
<protein>
    <submittedName>
        <fullName evidence="2">Uncharacterized protein</fullName>
    </submittedName>
</protein>
<sequence>MAQDAASVLREMNNAITLLNKNMENVKWVTYAQNLIGCGSIVGNLVVIGFPMFGNNANPIKEATQQLMNRLDGISQQITNATSELKDFVAQTNYCTVSIQL</sequence>
<dbReference type="Proteomes" id="UP000887578">
    <property type="component" value="Unplaced"/>
</dbReference>
<dbReference type="AlphaFoldDB" id="A0A914Q1K6"/>